<reference evidence="1" key="2">
    <citation type="submission" date="2022-01" db="EMBL/GenBank/DDBJ databases">
        <authorList>
            <person name="Yamashiro T."/>
            <person name="Shiraishi A."/>
            <person name="Satake H."/>
            <person name="Nakayama K."/>
        </authorList>
    </citation>
    <scope>NUCLEOTIDE SEQUENCE</scope>
</reference>
<dbReference type="EMBL" id="BQNB010021070">
    <property type="protein sequence ID" value="GJU02535.1"/>
    <property type="molecule type" value="Genomic_DNA"/>
</dbReference>
<evidence type="ECO:0000313" key="1">
    <source>
        <dbReference type="EMBL" id="GJU02535.1"/>
    </source>
</evidence>
<evidence type="ECO:0000313" key="2">
    <source>
        <dbReference type="Proteomes" id="UP001151760"/>
    </source>
</evidence>
<keyword evidence="2" id="KW-1185">Reference proteome</keyword>
<sequence length="402" mass="45816">MWRLWRGGRWSLRGVGAVVRESEYVHIHDYDTREVTFVQHHTIVIGRLVTRCMIVCNVGEDVVGVDARLAISLRVVRVLSVLQGLQVVFIRMMGRESDCKWTNGSSVGSIIKICTWRDDNVRNTVNISCTLTRVIIVFNRLDRWECTCGFWEEGECVKVLDWDHCTRISGLTEQEYSWRIESFLEVDMNFLYTFLFSESGVVVWDGMGEQFLENRKGVVGVRVMVYKLGRVREIKGSGRRNGMYCGLVQVLKDMGDSVRCGMGEKEFIDGLYDGVGVGGGGLRQGWGRSLLLSHTGDIHIWGCLDFVEWEEFGARGGQWLGVRWYGVVGYGENRWEWCKCLLFINWGIKEDGGGIFGEEWGEGVRNKEILGLDLVGVLWLVDVGVLVVWWWMDGVGEYCGLE</sequence>
<organism evidence="1 2">
    <name type="scientific">Tanacetum coccineum</name>
    <dbReference type="NCBI Taxonomy" id="301880"/>
    <lineage>
        <taxon>Eukaryota</taxon>
        <taxon>Viridiplantae</taxon>
        <taxon>Streptophyta</taxon>
        <taxon>Embryophyta</taxon>
        <taxon>Tracheophyta</taxon>
        <taxon>Spermatophyta</taxon>
        <taxon>Magnoliopsida</taxon>
        <taxon>eudicotyledons</taxon>
        <taxon>Gunneridae</taxon>
        <taxon>Pentapetalae</taxon>
        <taxon>asterids</taxon>
        <taxon>campanulids</taxon>
        <taxon>Asterales</taxon>
        <taxon>Asteraceae</taxon>
        <taxon>Asteroideae</taxon>
        <taxon>Anthemideae</taxon>
        <taxon>Anthemidinae</taxon>
        <taxon>Tanacetum</taxon>
    </lineage>
</organism>
<dbReference type="Proteomes" id="UP001151760">
    <property type="component" value="Unassembled WGS sequence"/>
</dbReference>
<name>A0ABQ5IQJ4_9ASTR</name>
<gene>
    <name evidence="1" type="ORF">Tco_1112873</name>
</gene>
<accession>A0ABQ5IQJ4</accession>
<proteinExistence type="predicted"/>
<reference evidence="1" key="1">
    <citation type="journal article" date="2022" name="Int. J. Mol. Sci.">
        <title>Draft Genome of Tanacetum Coccineum: Genomic Comparison of Closely Related Tanacetum-Family Plants.</title>
        <authorList>
            <person name="Yamashiro T."/>
            <person name="Shiraishi A."/>
            <person name="Nakayama K."/>
            <person name="Satake H."/>
        </authorList>
    </citation>
    <scope>NUCLEOTIDE SEQUENCE</scope>
</reference>
<comment type="caution">
    <text evidence="1">The sequence shown here is derived from an EMBL/GenBank/DDBJ whole genome shotgun (WGS) entry which is preliminary data.</text>
</comment>
<protein>
    <submittedName>
        <fullName evidence="1">Uncharacterized protein</fullName>
    </submittedName>
</protein>